<name>A0A9D3NYU8_9TELE</name>
<dbReference type="InterPro" id="IPR051741">
    <property type="entry name" value="PAR6_homolog"/>
</dbReference>
<dbReference type="AlphaFoldDB" id="A0A9D3NYU8"/>
<feature type="compositionally biased region" description="Basic and acidic residues" evidence="1">
    <location>
        <begin position="165"/>
        <end position="176"/>
    </location>
</feature>
<feature type="region of interest" description="Disordered" evidence="1">
    <location>
        <begin position="824"/>
        <end position="851"/>
    </location>
</feature>
<dbReference type="GO" id="GO:0016324">
    <property type="term" value="C:apical plasma membrane"/>
    <property type="evidence" value="ECO:0007669"/>
    <property type="project" value="TreeGrafter"/>
</dbReference>
<dbReference type="GO" id="GO:0007098">
    <property type="term" value="P:centrosome cycle"/>
    <property type="evidence" value="ECO:0007669"/>
    <property type="project" value="TreeGrafter"/>
</dbReference>
<dbReference type="SUPFAM" id="SSF50156">
    <property type="entry name" value="PDZ domain-like"/>
    <property type="match status" value="1"/>
</dbReference>
<feature type="region of interest" description="Disordered" evidence="1">
    <location>
        <begin position="726"/>
        <end position="755"/>
    </location>
</feature>
<feature type="region of interest" description="Disordered" evidence="1">
    <location>
        <begin position="107"/>
        <end position="218"/>
    </location>
</feature>
<dbReference type="GO" id="GO:0005938">
    <property type="term" value="C:cell cortex"/>
    <property type="evidence" value="ECO:0007669"/>
    <property type="project" value="TreeGrafter"/>
</dbReference>
<dbReference type="SMART" id="SM00228">
    <property type="entry name" value="PDZ"/>
    <property type="match status" value="1"/>
</dbReference>
<feature type="region of interest" description="Disordered" evidence="1">
    <location>
        <begin position="512"/>
        <end position="632"/>
    </location>
</feature>
<proteinExistence type="predicted"/>
<dbReference type="InterPro" id="IPR036034">
    <property type="entry name" value="PDZ_sf"/>
</dbReference>
<evidence type="ECO:0000256" key="1">
    <source>
        <dbReference type="SAM" id="MobiDB-lite"/>
    </source>
</evidence>
<dbReference type="PROSITE" id="PS50106">
    <property type="entry name" value="PDZ"/>
    <property type="match status" value="1"/>
</dbReference>
<feature type="compositionally biased region" description="Low complexity" evidence="1">
    <location>
        <begin position="828"/>
        <end position="847"/>
    </location>
</feature>
<dbReference type="GO" id="GO:0007163">
    <property type="term" value="P:establishment or maintenance of cell polarity"/>
    <property type="evidence" value="ECO:0007669"/>
    <property type="project" value="TreeGrafter"/>
</dbReference>
<evidence type="ECO:0000313" key="3">
    <source>
        <dbReference type="EMBL" id="KAG7329730.1"/>
    </source>
</evidence>
<accession>A0A9D3NYU8</accession>
<dbReference type="EMBL" id="JAHKSW010000007">
    <property type="protein sequence ID" value="KAG7329730.1"/>
    <property type="molecule type" value="Genomic_DNA"/>
</dbReference>
<keyword evidence="4" id="KW-1185">Reference proteome</keyword>
<evidence type="ECO:0000259" key="2">
    <source>
        <dbReference type="PROSITE" id="PS50106"/>
    </source>
</evidence>
<dbReference type="Pfam" id="PF15737">
    <property type="entry name" value="DUF4685"/>
    <property type="match status" value="1"/>
</dbReference>
<dbReference type="GO" id="GO:0060341">
    <property type="term" value="P:regulation of cellular localization"/>
    <property type="evidence" value="ECO:0007669"/>
    <property type="project" value="TreeGrafter"/>
</dbReference>
<gene>
    <name evidence="3" type="ORF">KOW79_005952</name>
</gene>
<comment type="caution">
    <text evidence="3">The sequence shown here is derived from an EMBL/GenBank/DDBJ whole genome shotgun (WGS) entry which is preliminary data.</text>
</comment>
<feature type="region of interest" description="Disordered" evidence="1">
    <location>
        <begin position="666"/>
        <end position="689"/>
    </location>
</feature>
<dbReference type="InterPro" id="IPR001478">
    <property type="entry name" value="PDZ"/>
</dbReference>
<feature type="compositionally biased region" description="Basic and acidic residues" evidence="1">
    <location>
        <begin position="107"/>
        <end position="121"/>
    </location>
</feature>
<feature type="compositionally biased region" description="Polar residues" evidence="1">
    <location>
        <begin position="21"/>
        <end position="31"/>
    </location>
</feature>
<dbReference type="Proteomes" id="UP000824219">
    <property type="component" value="Linkage Group LG07"/>
</dbReference>
<feature type="region of interest" description="Disordered" evidence="1">
    <location>
        <begin position="1"/>
        <end position="31"/>
    </location>
</feature>
<reference evidence="3 4" key="1">
    <citation type="submission" date="2021-06" db="EMBL/GenBank/DDBJ databases">
        <title>Chromosome-level genome assembly of the red-tail catfish (Hemibagrus wyckioides).</title>
        <authorList>
            <person name="Shao F."/>
        </authorList>
    </citation>
    <scope>NUCLEOTIDE SEQUENCE [LARGE SCALE GENOMIC DNA]</scope>
    <source>
        <strain evidence="3">EC202008001</strain>
        <tissue evidence="3">Blood</tissue>
    </source>
</reference>
<sequence>MKNLVVAREEEQKLRVRDNSSEVSGHTQTPTLSSTILKKDLPLLIKEAKGKEDLAARALQSSGMEANAQIKNAGTQTFLHMVQSAPCSDGCCNSPSDSAVSALQSKFKEMSQRRSKGKEMPDVPLEGPSEPLQKKSDKEASSLSIPEVKKSNSRADVQNLKTSCHLKENKQEKEGDSIPSLECSHGEGSRMDTFTTSGDGGKVLSKPISSPRYRTPPKGFWRVSHPEITVSNRQVDSLPITMKNVVVIREEEQKLIVRGNVVHKDLDCAFQRHLQKEQNPPDEPEREDISEAHTTKPTPAMLAEGQYQPQLVNKGLPPSYKEVNWETGITPGTNVGADLSLSARHEQAKRLLERARLKARSQNQNSDPGTQATQREVLEFLPMPNPPPQIITTTHEQKLPLPVQPQDVRSRNSEHGAHLQRQGQLLSHVHFEDESKKETECHYVDKVCKRKLGLMDSSLFNQQIKTQLPILVPQGSKDLGSSHGNVDIPLAILTNQGEPSLKPEKCEACGSILTPSYPKEPRQNAEGQRSSGNQLVTSGQSSHQIIQPKLLKGTLLSGSSSLDENTEAAGPSDAGERVSAFGKLRRRSRKGENRVETSHGPYARGQDLLAQRRNSRTRSSLEEVAGPRSKPARGVTFAIDSCIPTATSSRNYRDPSGIQLPIKSALKSGSKSRPIEQQGVKSLPSVQEVERSPHYAVSTPQDLGAPSQVSQVSSGLTPCIKPSSLRYSSPVGTPVKPVDALSPSEDSTCAASRPPECRPIVRGAAISKTEDLRAELLRSEHRKAELQWDENFGASRRTLEREGRPKLSLRRFFSAMGLNSMGKMVKGSRSSSMEHLSLSSARASPSPTHKGQTLLQRTPSLQALHTESPLAQLRKASSVQSLQSPKKKYERSTVLGELHLPLILGPRDLHVKKGMENLDAAQISGPMGRIIQTFPDSSLLLELTRPLNAPFGFVISRGKGRPDSGIYVEQVGGSVTENIYTSLLGVGDEILEVNGEKVTGLSLDQVTCLMTRESTATVRILPHRWIQH</sequence>
<dbReference type="OrthoDB" id="10058001at2759"/>
<dbReference type="PANTHER" id="PTHR14102:SF15">
    <property type="entry name" value="KIAA1614 ORTHOLOG"/>
    <property type="match status" value="1"/>
</dbReference>
<feature type="compositionally biased region" description="Low complexity" evidence="1">
    <location>
        <begin position="549"/>
        <end position="562"/>
    </location>
</feature>
<feature type="domain" description="PDZ" evidence="2">
    <location>
        <begin position="940"/>
        <end position="1010"/>
    </location>
</feature>
<feature type="compositionally biased region" description="Polar residues" evidence="1">
    <location>
        <begin position="525"/>
        <end position="545"/>
    </location>
</feature>
<dbReference type="GO" id="GO:0005634">
    <property type="term" value="C:nucleus"/>
    <property type="evidence" value="ECO:0007669"/>
    <property type="project" value="TreeGrafter"/>
</dbReference>
<feature type="compositionally biased region" description="Basic and acidic residues" evidence="1">
    <location>
        <begin position="7"/>
        <end position="20"/>
    </location>
</feature>
<organism evidence="3 4">
    <name type="scientific">Hemibagrus wyckioides</name>
    <dbReference type="NCBI Taxonomy" id="337641"/>
    <lineage>
        <taxon>Eukaryota</taxon>
        <taxon>Metazoa</taxon>
        <taxon>Chordata</taxon>
        <taxon>Craniata</taxon>
        <taxon>Vertebrata</taxon>
        <taxon>Euteleostomi</taxon>
        <taxon>Actinopterygii</taxon>
        <taxon>Neopterygii</taxon>
        <taxon>Teleostei</taxon>
        <taxon>Ostariophysi</taxon>
        <taxon>Siluriformes</taxon>
        <taxon>Bagridae</taxon>
        <taxon>Hemibagrus</taxon>
    </lineage>
</organism>
<evidence type="ECO:0000313" key="4">
    <source>
        <dbReference type="Proteomes" id="UP000824219"/>
    </source>
</evidence>
<dbReference type="Pfam" id="PF00595">
    <property type="entry name" value="PDZ"/>
    <property type="match status" value="1"/>
</dbReference>
<protein>
    <recommendedName>
        <fullName evidence="2">PDZ domain-containing protein</fullName>
    </recommendedName>
</protein>
<dbReference type="PANTHER" id="PTHR14102">
    <property type="entry name" value="PAR-6-RELATED"/>
    <property type="match status" value="1"/>
</dbReference>
<dbReference type="Gene3D" id="2.30.42.10">
    <property type="match status" value="1"/>
</dbReference>
<dbReference type="InterPro" id="IPR032756">
    <property type="entry name" value="DUF4685"/>
</dbReference>